<evidence type="ECO:0000259" key="2">
    <source>
        <dbReference type="SMART" id="SM00062"/>
    </source>
</evidence>
<dbReference type="EMBL" id="CP159218">
    <property type="protein sequence ID" value="XCG65348.1"/>
    <property type="molecule type" value="Genomic_DNA"/>
</dbReference>
<dbReference type="Gene3D" id="3.40.190.10">
    <property type="entry name" value="Periplasmic binding protein-like II"/>
    <property type="match status" value="2"/>
</dbReference>
<dbReference type="PANTHER" id="PTHR35936:SF17">
    <property type="entry name" value="ARGININE-BINDING EXTRACELLULAR PROTEIN ARTP"/>
    <property type="match status" value="1"/>
</dbReference>
<reference evidence="3" key="1">
    <citation type="submission" date="2024-05" db="EMBL/GenBank/DDBJ databases">
        <authorList>
            <person name="Cai S.Y."/>
            <person name="Jin L.M."/>
            <person name="Li H.R."/>
        </authorList>
    </citation>
    <scope>NUCLEOTIDE SEQUENCE</scope>
    <source>
        <strain evidence="3">A5-74</strain>
    </source>
</reference>
<proteinExistence type="predicted"/>
<dbReference type="Pfam" id="PF00497">
    <property type="entry name" value="SBP_bac_3"/>
    <property type="match status" value="1"/>
</dbReference>
<evidence type="ECO:0000256" key="1">
    <source>
        <dbReference type="ARBA" id="ARBA00022729"/>
    </source>
</evidence>
<protein>
    <submittedName>
        <fullName evidence="3">Transporter substrate-binding domain-containing protein</fullName>
    </submittedName>
</protein>
<sequence>MSRHALSRPARGSTLSHSVFGGVARRRRTLIAGAVASAVILTGCADPSGNSAVSPVAAAVSQPSRSGVAAVSIPASFNTSPDQHRVSAAADPAAVALLPEDVRKSGKLVVAGGFAGGGLPPLGFTADDNTTPIGVEVDIAHLIGDKLGLTTDLQVTSWENILLGTDSGEYQVAVSNVGVSQERKEKYDFDTYRLGLHAFEAKKGSGLTVNGAADIAGKKVAVGSGTLQEGIVLNWDEENRKAGLAPVEIKYYQSATDYYLALSSGRIDLYLGPNPTATYHVATVGQTEIVGTVSSSFPIDGKVAVMTKKDNGLVKALAAAIDSAIADGSYTEVLNRWGLGAEAVSKAEINPPGLPKPKTTG</sequence>
<evidence type="ECO:0000313" key="3">
    <source>
        <dbReference type="EMBL" id="XCG65348.1"/>
    </source>
</evidence>
<name>A0AAU8DVS0_9ACTN</name>
<organism evidence="3">
    <name type="scientific">Nakamurella sp. A5-74</name>
    <dbReference type="NCBI Taxonomy" id="3158264"/>
    <lineage>
        <taxon>Bacteria</taxon>
        <taxon>Bacillati</taxon>
        <taxon>Actinomycetota</taxon>
        <taxon>Actinomycetes</taxon>
        <taxon>Nakamurellales</taxon>
        <taxon>Nakamurellaceae</taxon>
        <taxon>Nakamurella</taxon>
    </lineage>
</organism>
<dbReference type="InterPro" id="IPR001638">
    <property type="entry name" value="Solute-binding_3/MltF_N"/>
</dbReference>
<dbReference type="PANTHER" id="PTHR35936">
    <property type="entry name" value="MEMBRANE-BOUND LYTIC MUREIN TRANSGLYCOSYLASE F"/>
    <property type="match status" value="1"/>
</dbReference>
<dbReference type="AlphaFoldDB" id="A0AAU8DVS0"/>
<dbReference type="RefSeq" id="WP_353650953.1">
    <property type="nucleotide sequence ID" value="NZ_CP159218.1"/>
</dbReference>
<feature type="domain" description="Solute-binding protein family 3/N-terminal" evidence="2">
    <location>
        <begin position="107"/>
        <end position="341"/>
    </location>
</feature>
<keyword evidence="1" id="KW-0732">Signal</keyword>
<dbReference type="SUPFAM" id="SSF53850">
    <property type="entry name" value="Periplasmic binding protein-like II"/>
    <property type="match status" value="1"/>
</dbReference>
<accession>A0AAU8DVS0</accession>
<gene>
    <name evidence="3" type="ORF">ABLG96_08705</name>
</gene>
<dbReference type="SMART" id="SM00062">
    <property type="entry name" value="PBPb"/>
    <property type="match status" value="1"/>
</dbReference>